<dbReference type="PANTHER" id="PTHR42961:SF2">
    <property type="entry name" value="IRON-SULFUR PROTEIN NUBPL"/>
    <property type="match status" value="1"/>
</dbReference>
<dbReference type="FunFam" id="3.40.50.300:FF:000304">
    <property type="entry name" value="Iron-sulfur cluster carrier protein"/>
    <property type="match status" value="1"/>
</dbReference>
<feature type="binding site" evidence="9">
    <location>
        <begin position="121"/>
        <end position="128"/>
    </location>
    <ligand>
        <name>ATP</name>
        <dbReference type="ChEBI" id="CHEBI:30616"/>
    </ligand>
</feature>
<name>A0A853EIX4_9ACTO</name>
<evidence type="ECO:0000256" key="8">
    <source>
        <dbReference type="ARBA" id="ARBA00023014"/>
    </source>
</evidence>
<dbReference type="InterPro" id="IPR044304">
    <property type="entry name" value="NUBPL-like"/>
</dbReference>
<dbReference type="RefSeq" id="WP_179899299.1">
    <property type="nucleotide sequence ID" value="NZ_JACBXV010000001.1"/>
</dbReference>
<dbReference type="GO" id="GO:0016887">
    <property type="term" value="F:ATP hydrolysis activity"/>
    <property type="evidence" value="ECO:0007669"/>
    <property type="project" value="UniProtKB-UniRule"/>
</dbReference>
<protein>
    <recommendedName>
        <fullName evidence="9">Iron-sulfur cluster carrier protein</fullName>
    </recommendedName>
</protein>
<dbReference type="InterPro" id="IPR033756">
    <property type="entry name" value="YlxH/NBP35"/>
</dbReference>
<evidence type="ECO:0000313" key="12">
    <source>
        <dbReference type="Proteomes" id="UP000572528"/>
    </source>
</evidence>
<dbReference type="Gene3D" id="3.40.50.300">
    <property type="entry name" value="P-loop containing nucleotide triphosphate hydrolases"/>
    <property type="match status" value="1"/>
</dbReference>
<comment type="subunit">
    <text evidence="9">Homodimer.</text>
</comment>
<evidence type="ECO:0000256" key="4">
    <source>
        <dbReference type="ARBA" id="ARBA00022741"/>
    </source>
</evidence>
<dbReference type="Gene3D" id="3.30.300.130">
    <property type="entry name" value="Fe-S cluster assembly (FSCA)"/>
    <property type="match status" value="1"/>
</dbReference>
<evidence type="ECO:0000256" key="9">
    <source>
        <dbReference type="HAMAP-Rule" id="MF_02040"/>
    </source>
</evidence>
<dbReference type="InterPro" id="IPR000808">
    <property type="entry name" value="Mrp-like_CS"/>
</dbReference>
<dbReference type="GO" id="GO:0051539">
    <property type="term" value="F:4 iron, 4 sulfur cluster binding"/>
    <property type="evidence" value="ECO:0007669"/>
    <property type="project" value="TreeGrafter"/>
</dbReference>
<comment type="similarity">
    <text evidence="1">In the N-terminal section; belongs to the MIP18 family.</text>
</comment>
<keyword evidence="3 9" id="KW-0479">Metal-binding</keyword>
<dbReference type="HAMAP" id="MF_02040">
    <property type="entry name" value="Mrp_NBP35"/>
    <property type="match status" value="1"/>
</dbReference>
<reference evidence="11 12" key="1">
    <citation type="submission" date="2020-07" db="EMBL/GenBank/DDBJ databases">
        <title>MOT database genomes.</title>
        <authorList>
            <person name="Joseph S."/>
            <person name="Aduse-Opoku J."/>
            <person name="Hashim A."/>
            <person name="Wade W."/>
            <person name="Curtis M."/>
        </authorList>
    </citation>
    <scope>NUCLEOTIDE SEQUENCE [LARGE SCALE GENOMIC DNA]</scope>
    <source>
        <strain evidence="11 12">WMus004</strain>
    </source>
</reference>
<dbReference type="EMBL" id="JACBXV010000001">
    <property type="protein sequence ID" value="NYS67951.1"/>
    <property type="molecule type" value="Genomic_DNA"/>
</dbReference>
<dbReference type="GO" id="GO:0046872">
    <property type="term" value="F:metal ion binding"/>
    <property type="evidence" value="ECO:0007669"/>
    <property type="project" value="UniProtKB-KW"/>
</dbReference>
<dbReference type="GO" id="GO:0016226">
    <property type="term" value="P:iron-sulfur cluster assembly"/>
    <property type="evidence" value="ECO:0007669"/>
    <property type="project" value="InterPro"/>
</dbReference>
<dbReference type="InterPro" id="IPR002744">
    <property type="entry name" value="MIP18-like"/>
</dbReference>
<keyword evidence="7 9" id="KW-0408">Iron</keyword>
<evidence type="ECO:0000256" key="5">
    <source>
        <dbReference type="ARBA" id="ARBA00022801"/>
    </source>
</evidence>
<evidence type="ECO:0000256" key="2">
    <source>
        <dbReference type="ARBA" id="ARBA00008205"/>
    </source>
</evidence>
<dbReference type="Proteomes" id="UP000572528">
    <property type="component" value="Unassembled WGS sequence"/>
</dbReference>
<keyword evidence="8 9" id="KW-0411">Iron-sulfur</keyword>
<keyword evidence="4 9" id="KW-0547">Nucleotide-binding</keyword>
<accession>A0A853EIX4</accession>
<dbReference type="AlphaFoldDB" id="A0A853EIX4"/>
<dbReference type="GO" id="GO:0005524">
    <property type="term" value="F:ATP binding"/>
    <property type="evidence" value="ECO:0007669"/>
    <property type="project" value="UniProtKB-UniRule"/>
</dbReference>
<dbReference type="SUPFAM" id="SSF52540">
    <property type="entry name" value="P-loop containing nucleoside triphosphate hydrolases"/>
    <property type="match status" value="1"/>
</dbReference>
<keyword evidence="6 9" id="KW-0067">ATP-binding</keyword>
<gene>
    <name evidence="11" type="ORF">HZZ05_00055</name>
</gene>
<dbReference type="InterPro" id="IPR034904">
    <property type="entry name" value="FSCA_dom_sf"/>
</dbReference>
<comment type="similarity">
    <text evidence="9">Belongs to the Mrp/NBP35 ATP-binding proteins family.</text>
</comment>
<dbReference type="InterPro" id="IPR027417">
    <property type="entry name" value="P-loop_NTPase"/>
</dbReference>
<comment type="similarity">
    <text evidence="2">In the C-terminal section; belongs to the Mrp/NBP35 ATP-binding proteins family.</text>
</comment>
<dbReference type="Pfam" id="PF10609">
    <property type="entry name" value="ParA"/>
    <property type="match status" value="1"/>
</dbReference>
<keyword evidence="5 9" id="KW-0378">Hydrolase</keyword>
<evidence type="ECO:0000256" key="7">
    <source>
        <dbReference type="ARBA" id="ARBA00023004"/>
    </source>
</evidence>
<proteinExistence type="inferred from homology"/>
<evidence type="ECO:0000313" key="11">
    <source>
        <dbReference type="EMBL" id="NYS67951.1"/>
    </source>
</evidence>
<dbReference type="Pfam" id="PF01883">
    <property type="entry name" value="FeS_assembly_P"/>
    <property type="match status" value="1"/>
</dbReference>
<comment type="function">
    <text evidence="9">Binds and transfers iron-sulfur (Fe-S) clusters to target apoproteins. Can hydrolyze ATP.</text>
</comment>
<dbReference type="InterPro" id="IPR019591">
    <property type="entry name" value="Mrp/NBP35_ATP-bd"/>
</dbReference>
<organism evidence="11 12">
    <name type="scientific">Actinomyces bowdenii</name>
    <dbReference type="NCBI Taxonomy" id="131109"/>
    <lineage>
        <taxon>Bacteria</taxon>
        <taxon>Bacillati</taxon>
        <taxon>Actinomycetota</taxon>
        <taxon>Actinomycetes</taxon>
        <taxon>Actinomycetales</taxon>
        <taxon>Actinomycetaceae</taxon>
        <taxon>Actinomyces</taxon>
    </lineage>
</organism>
<dbReference type="GO" id="GO:0140663">
    <property type="term" value="F:ATP-dependent FeS chaperone activity"/>
    <property type="evidence" value="ECO:0007669"/>
    <property type="project" value="InterPro"/>
</dbReference>
<dbReference type="SUPFAM" id="SSF117916">
    <property type="entry name" value="Fe-S cluster assembly (FSCA) domain-like"/>
    <property type="match status" value="1"/>
</dbReference>
<evidence type="ECO:0000256" key="6">
    <source>
        <dbReference type="ARBA" id="ARBA00022840"/>
    </source>
</evidence>
<comment type="caution">
    <text evidence="11">The sequence shown here is derived from an EMBL/GenBank/DDBJ whole genome shotgun (WGS) entry which is preliminary data.</text>
</comment>
<evidence type="ECO:0000256" key="3">
    <source>
        <dbReference type="ARBA" id="ARBA00022723"/>
    </source>
</evidence>
<dbReference type="PROSITE" id="PS01215">
    <property type="entry name" value="MRP"/>
    <property type="match status" value="1"/>
</dbReference>
<evidence type="ECO:0000256" key="1">
    <source>
        <dbReference type="ARBA" id="ARBA00007352"/>
    </source>
</evidence>
<sequence>MPRPTQEAVLEALARVDDPEIRRPITDLGMVSSVEISEDGAVVVGVLLTVAGCPLKDTITSDTQREVGKVEGVTGVTVEMGVMNDEQRADLRRRLRGGASEPVIPFTQPGSLTRIYAVTSGKGGVGKSSVTAGLAAAMAAQGLSVGVVDADIYGFSIPRMLGVEQVPTQLDGMIVPPIAHGVKVISIGMFVEDKQPVVWRGPMLHRAVQQFLTDVFWGDLDVLLLDLPPGTGDVTISVAQLLPNAEILVVTTPQTAAAEVAERTGLIATQTKQQVVGVVENMSYMPQPDGSRVEIFGSGGGRKVSESLGQALGYEVPLLAELPLDIRMREGSDIGTPATVADEGRPAADAPAAQELSRVAQRLTHRARGLAGRSLGVTPA</sequence>
<dbReference type="PANTHER" id="PTHR42961">
    <property type="entry name" value="IRON-SULFUR PROTEIN NUBPL"/>
    <property type="match status" value="1"/>
</dbReference>
<evidence type="ECO:0000259" key="10">
    <source>
        <dbReference type="Pfam" id="PF01883"/>
    </source>
</evidence>
<feature type="domain" description="MIP18 family-like" evidence="10">
    <location>
        <begin position="7"/>
        <end position="78"/>
    </location>
</feature>
<dbReference type="CDD" id="cd02037">
    <property type="entry name" value="Mrp_NBP35"/>
    <property type="match status" value="1"/>
</dbReference>